<evidence type="ECO:0000256" key="7">
    <source>
        <dbReference type="SAM" id="MobiDB-lite"/>
    </source>
</evidence>
<evidence type="ECO:0000313" key="9">
    <source>
        <dbReference type="EMBL" id="GAA4478684.1"/>
    </source>
</evidence>
<proteinExistence type="inferred from homology"/>
<evidence type="ECO:0000256" key="4">
    <source>
        <dbReference type="ARBA" id="ARBA00022679"/>
    </source>
</evidence>
<name>A0ABP8P2Y0_9MICO</name>
<feature type="domain" description="Aminotransferase class I/classII large" evidence="8">
    <location>
        <begin position="40"/>
        <end position="399"/>
    </location>
</feature>
<dbReference type="InterPro" id="IPR015424">
    <property type="entry name" value="PyrdxlP-dep_Trfase"/>
</dbReference>
<keyword evidence="10" id="KW-1185">Reference proteome</keyword>
<dbReference type="NCBIfam" id="NF004769">
    <property type="entry name" value="PRK06107.1"/>
    <property type="match status" value="1"/>
</dbReference>
<dbReference type="InterPro" id="IPR015421">
    <property type="entry name" value="PyrdxlP-dep_Trfase_major"/>
</dbReference>
<evidence type="ECO:0000256" key="5">
    <source>
        <dbReference type="ARBA" id="ARBA00022898"/>
    </source>
</evidence>
<dbReference type="InterPro" id="IPR004838">
    <property type="entry name" value="NHTrfase_class1_PyrdxlP-BS"/>
</dbReference>
<dbReference type="EC" id="2.6.1.-" evidence="6"/>
<evidence type="ECO:0000256" key="1">
    <source>
        <dbReference type="ARBA" id="ARBA00001933"/>
    </source>
</evidence>
<feature type="region of interest" description="Disordered" evidence="7">
    <location>
        <begin position="1"/>
        <end position="23"/>
    </location>
</feature>
<evidence type="ECO:0000259" key="8">
    <source>
        <dbReference type="Pfam" id="PF00155"/>
    </source>
</evidence>
<dbReference type="Pfam" id="PF00155">
    <property type="entry name" value="Aminotran_1_2"/>
    <property type="match status" value="1"/>
</dbReference>
<dbReference type="InterPro" id="IPR050596">
    <property type="entry name" value="AspAT/PAT-like"/>
</dbReference>
<dbReference type="PANTHER" id="PTHR46383">
    <property type="entry name" value="ASPARTATE AMINOTRANSFERASE"/>
    <property type="match status" value="1"/>
</dbReference>
<dbReference type="Gene3D" id="3.40.640.10">
    <property type="entry name" value="Type I PLP-dependent aspartate aminotransferase-like (Major domain)"/>
    <property type="match status" value="1"/>
</dbReference>
<dbReference type="RefSeq" id="WP_345183643.1">
    <property type="nucleotide sequence ID" value="NZ_BAABGP010000003.1"/>
</dbReference>
<dbReference type="SUPFAM" id="SSF53383">
    <property type="entry name" value="PLP-dependent transferases"/>
    <property type="match status" value="1"/>
</dbReference>
<sequence>MSGTVASSFRGAERLGRIKPSPSTAAAARVRELKAAGRRILDLTVGEPDFDTPDHIKLAAIAAIQAGETKYTPVNGTPRLRQAILGALRRTHGIEYSDAEIAVGGGGKQVIFLALMATVDPGDEVLIPAPYWVSYPDMVRANEGTPVIVQTSAESGYKLTAEQLEAAITDRTTWLILNSPGNPSGAIHTPDELEALAAVLRRHPAVSVLSDEIYSEISFTGSPAPSLAAVAPDLRHRVLVVSGVSKSYAMTGWRLGYAAGDPVLVGAINTLQSQTSSCPSSISQAAAAAALDGPQDFLAESVPVYRERRDAAVAGLAAVDGLTPLVPDGAFYLYVDCAALIGRTTPDGRVLGSDEDVTLHLLDHAGVAVIQGSAYGRSPFFRISFATDIDTITSAIDAIAEAVGDLR</sequence>
<reference evidence="10" key="1">
    <citation type="journal article" date="2019" name="Int. J. Syst. Evol. Microbiol.">
        <title>The Global Catalogue of Microorganisms (GCM) 10K type strain sequencing project: providing services to taxonomists for standard genome sequencing and annotation.</title>
        <authorList>
            <consortium name="The Broad Institute Genomics Platform"/>
            <consortium name="The Broad Institute Genome Sequencing Center for Infectious Disease"/>
            <person name="Wu L."/>
            <person name="Ma J."/>
        </authorList>
    </citation>
    <scope>NUCLEOTIDE SEQUENCE [LARGE SCALE GENOMIC DNA]</scope>
    <source>
        <strain evidence="10">JCM 17839</strain>
    </source>
</reference>
<keyword evidence="4 6" id="KW-0808">Transferase</keyword>
<comment type="caution">
    <text evidence="9">The sequence shown here is derived from an EMBL/GenBank/DDBJ whole genome shotgun (WGS) entry which is preliminary data.</text>
</comment>
<evidence type="ECO:0000256" key="6">
    <source>
        <dbReference type="RuleBase" id="RU000481"/>
    </source>
</evidence>
<dbReference type="EMBL" id="BAABGP010000003">
    <property type="protein sequence ID" value="GAA4478684.1"/>
    <property type="molecule type" value="Genomic_DNA"/>
</dbReference>
<protein>
    <recommendedName>
        <fullName evidence="6">Aminotransferase</fullName>
        <ecNumber evidence="6">2.6.1.-</ecNumber>
    </recommendedName>
</protein>
<organism evidence="9 10">
    <name type="scientific">Microbacterium panaciterrae</name>
    <dbReference type="NCBI Taxonomy" id="985759"/>
    <lineage>
        <taxon>Bacteria</taxon>
        <taxon>Bacillati</taxon>
        <taxon>Actinomycetota</taxon>
        <taxon>Actinomycetes</taxon>
        <taxon>Micrococcales</taxon>
        <taxon>Microbacteriaceae</taxon>
        <taxon>Microbacterium</taxon>
    </lineage>
</organism>
<evidence type="ECO:0000256" key="3">
    <source>
        <dbReference type="ARBA" id="ARBA00022576"/>
    </source>
</evidence>
<accession>A0ABP8P2Y0</accession>
<evidence type="ECO:0000256" key="2">
    <source>
        <dbReference type="ARBA" id="ARBA00007441"/>
    </source>
</evidence>
<evidence type="ECO:0000313" key="10">
    <source>
        <dbReference type="Proteomes" id="UP001500731"/>
    </source>
</evidence>
<dbReference type="PANTHER" id="PTHR46383:SF1">
    <property type="entry name" value="ASPARTATE AMINOTRANSFERASE"/>
    <property type="match status" value="1"/>
</dbReference>
<comment type="cofactor">
    <cofactor evidence="1 6">
        <name>pyridoxal 5'-phosphate</name>
        <dbReference type="ChEBI" id="CHEBI:597326"/>
    </cofactor>
</comment>
<gene>
    <name evidence="9" type="ORF">GCM10023171_03120</name>
</gene>
<comment type="similarity">
    <text evidence="2 6">Belongs to the class-I pyridoxal-phosphate-dependent aminotransferase family.</text>
</comment>
<dbReference type="PROSITE" id="PS00105">
    <property type="entry name" value="AA_TRANSFER_CLASS_1"/>
    <property type="match status" value="1"/>
</dbReference>
<dbReference type="InterPro" id="IPR015422">
    <property type="entry name" value="PyrdxlP-dep_Trfase_small"/>
</dbReference>
<dbReference type="Gene3D" id="3.90.1150.10">
    <property type="entry name" value="Aspartate Aminotransferase, domain 1"/>
    <property type="match status" value="1"/>
</dbReference>
<dbReference type="InterPro" id="IPR004839">
    <property type="entry name" value="Aminotransferase_I/II_large"/>
</dbReference>
<keyword evidence="5" id="KW-0663">Pyridoxal phosphate</keyword>
<dbReference type="Proteomes" id="UP001500731">
    <property type="component" value="Unassembled WGS sequence"/>
</dbReference>
<dbReference type="CDD" id="cd00609">
    <property type="entry name" value="AAT_like"/>
    <property type="match status" value="1"/>
</dbReference>
<keyword evidence="3 6" id="KW-0032">Aminotransferase</keyword>